<keyword evidence="2" id="KW-0325">Glycoprotein</keyword>
<keyword evidence="7" id="KW-1185">Reference proteome</keyword>
<feature type="signal peptide" evidence="4">
    <location>
        <begin position="1"/>
        <end position="27"/>
    </location>
</feature>
<evidence type="ECO:0000259" key="5">
    <source>
        <dbReference type="SMART" id="SM00768"/>
    </source>
</evidence>
<gene>
    <name evidence="6" type="ORF">Tsubulata_002225</name>
</gene>
<proteinExistence type="predicted"/>
<keyword evidence="3 4" id="KW-0732">Signal</keyword>
<evidence type="ECO:0000313" key="7">
    <source>
        <dbReference type="Proteomes" id="UP001141552"/>
    </source>
</evidence>
<dbReference type="SMART" id="SM00768">
    <property type="entry name" value="X8"/>
    <property type="match status" value="3"/>
</dbReference>
<dbReference type="PANTHER" id="PTHR31044:SF101">
    <property type="entry name" value="X8 DOMAIN-CONTAINING PROTEIN"/>
    <property type="match status" value="1"/>
</dbReference>
<dbReference type="AlphaFoldDB" id="A0A9Q0F7Y7"/>
<dbReference type="EMBL" id="JAKUCV010006612">
    <property type="protein sequence ID" value="KAJ4826624.1"/>
    <property type="molecule type" value="Genomic_DNA"/>
</dbReference>
<dbReference type="GO" id="GO:0009506">
    <property type="term" value="C:plasmodesma"/>
    <property type="evidence" value="ECO:0007669"/>
    <property type="project" value="UniProtKB-ARBA"/>
</dbReference>
<name>A0A9Q0F7Y7_9ROSI</name>
<feature type="domain" description="X8" evidence="5">
    <location>
        <begin position="31"/>
        <end position="113"/>
    </location>
</feature>
<dbReference type="Proteomes" id="UP001141552">
    <property type="component" value="Unassembled WGS sequence"/>
</dbReference>
<dbReference type="PANTHER" id="PTHR31044">
    <property type="entry name" value="BETA-1,3 GLUCANASE"/>
    <property type="match status" value="1"/>
</dbReference>
<keyword evidence="2" id="KW-0472">Membrane</keyword>
<dbReference type="OrthoDB" id="1928574at2759"/>
<reference evidence="6" key="1">
    <citation type="submission" date="2022-02" db="EMBL/GenBank/DDBJ databases">
        <authorList>
            <person name="Henning P.M."/>
            <person name="McCubbin A.G."/>
            <person name="Shore J.S."/>
        </authorList>
    </citation>
    <scope>NUCLEOTIDE SEQUENCE</scope>
    <source>
        <strain evidence="6">F60SS</strain>
        <tissue evidence="6">Leaves</tissue>
    </source>
</reference>
<dbReference type="GO" id="GO:0005886">
    <property type="term" value="C:plasma membrane"/>
    <property type="evidence" value="ECO:0007669"/>
    <property type="project" value="UniProtKB-SubCell"/>
</dbReference>
<sequence>MSTHQTVYLLLVFVLFNAGGIVKLANGQGKTWCVAKPSSTESELEDNTNFVCQYLDCKDVQKGGACYEPASYINHASVVMNLYYQAKGRFPWTCSFSNSGLITQTDPRYSLEVDSGYELRDTWCIANPLASNASLKANLDYVCRQVDCSLIIVNGSCFFPDTYIHHASFAMNLYYQFMGRHLEDCDFGNSSLISLSDPSLGSCNYESSGALEEKEALSETWCVAKPTTTEETLQENLDFACNHVDCGPIQEGGTCFNPANLINHAVFAMNLYYQRAGRRSSSCDFKNSGIIVSKNPSTGYSSCTFEHF</sequence>
<organism evidence="6 7">
    <name type="scientific">Turnera subulata</name>
    <dbReference type="NCBI Taxonomy" id="218843"/>
    <lineage>
        <taxon>Eukaryota</taxon>
        <taxon>Viridiplantae</taxon>
        <taxon>Streptophyta</taxon>
        <taxon>Embryophyta</taxon>
        <taxon>Tracheophyta</taxon>
        <taxon>Spermatophyta</taxon>
        <taxon>Magnoliopsida</taxon>
        <taxon>eudicotyledons</taxon>
        <taxon>Gunneridae</taxon>
        <taxon>Pentapetalae</taxon>
        <taxon>rosids</taxon>
        <taxon>fabids</taxon>
        <taxon>Malpighiales</taxon>
        <taxon>Passifloraceae</taxon>
        <taxon>Turnera</taxon>
    </lineage>
</organism>
<dbReference type="GO" id="GO:0098552">
    <property type="term" value="C:side of membrane"/>
    <property type="evidence" value="ECO:0007669"/>
    <property type="project" value="UniProtKB-KW"/>
</dbReference>
<comment type="subcellular location">
    <subcellularLocation>
        <location evidence="1">Cell membrane</location>
        <topology evidence="1">Lipid-anchor</topology>
        <topology evidence="1">GPI-anchor</topology>
    </subcellularLocation>
</comment>
<feature type="domain" description="X8" evidence="5">
    <location>
        <begin position="122"/>
        <end position="205"/>
    </location>
</feature>
<keyword evidence="2" id="KW-0449">Lipoprotein</keyword>
<comment type="caution">
    <text evidence="6">The sequence shown here is derived from an EMBL/GenBank/DDBJ whole genome shotgun (WGS) entry which is preliminary data.</text>
</comment>
<evidence type="ECO:0000256" key="1">
    <source>
        <dbReference type="ARBA" id="ARBA00004609"/>
    </source>
</evidence>
<evidence type="ECO:0000313" key="6">
    <source>
        <dbReference type="EMBL" id="KAJ4826624.1"/>
    </source>
</evidence>
<dbReference type="InterPro" id="IPR012946">
    <property type="entry name" value="X8"/>
</dbReference>
<reference evidence="6" key="2">
    <citation type="journal article" date="2023" name="Plants (Basel)">
        <title>Annotation of the Turnera subulata (Passifloraceae) Draft Genome Reveals the S-Locus Evolved after the Divergence of Turneroideae from Passifloroideae in a Stepwise Manner.</title>
        <authorList>
            <person name="Henning P.M."/>
            <person name="Roalson E.H."/>
            <person name="Mir W."/>
            <person name="McCubbin A.G."/>
            <person name="Shore J.S."/>
        </authorList>
    </citation>
    <scope>NUCLEOTIDE SEQUENCE</scope>
    <source>
        <strain evidence="6">F60SS</strain>
    </source>
</reference>
<feature type="chain" id="PRO_5040253200" description="X8 domain-containing protein" evidence="4">
    <location>
        <begin position="28"/>
        <end position="308"/>
    </location>
</feature>
<dbReference type="Pfam" id="PF07983">
    <property type="entry name" value="X8"/>
    <property type="match status" value="3"/>
</dbReference>
<evidence type="ECO:0000256" key="3">
    <source>
        <dbReference type="ARBA" id="ARBA00022729"/>
    </source>
</evidence>
<dbReference type="Gene3D" id="1.20.58.1040">
    <property type="match status" value="3"/>
</dbReference>
<feature type="domain" description="X8" evidence="5">
    <location>
        <begin position="220"/>
        <end position="305"/>
    </location>
</feature>
<dbReference type="InterPro" id="IPR044788">
    <property type="entry name" value="X8_dom_prot"/>
</dbReference>
<evidence type="ECO:0000256" key="4">
    <source>
        <dbReference type="SAM" id="SignalP"/>
    </source>
</evidence>
<accession>A0A9Q0F7Y7</accession>
<protein>
    <recommendedName>
        <fullName evidence="5">X8 domain-containing protein</fullName>
    </recommendedName>
</protein>
<evidence type="ECO:0000256" key="2">
    <source>
        <dbReference type="ARBA" id="ARBA00022622"/>
    </source>
</evidence>
<keyword evidence="2" id="KW-0336">GPI-anchor</keyword>